<evidence type="ECO:0000313" key="2">
    <source>
        <dbReference type="EMBL" id="KAB7359256.1"/>
    </source>
</evidence>
<name>A0A2N0T7I6_BIFLN</name>
<evidence type="ECO:0000313" key="1">
    <source>
        <dbReference type="EMBL" id="KAB7338450.1"/>
    </source>
</evidence>
<organism evidence="1 3">
    <name type="scientific">Bifidobacterium longum</name>
    <dbReference type="NCBI Taxonomy" id="216816"/>
    <lineage>
        <taxon>Bacteria</taxon>
        <taxon>Bacillati</taxon>
        <taxon>Actinomycetota</taxon>
        <taxon>Actinomycetes</taxon>
        <taxon>Bifidobacteriales</taxon>
        <taxon>Bifidobacteriaceae</taxon>
        <taxon>Bifidobacterium</taxon>
    </lineage>
</organism>
<dbReference type="Proteomes" id="UP000460881">
    <property type="component" value="Unassembled WGS sequence"/>
</dbReference>
<dbReference type="AlphaFoldDB" id="A0A2N0T7I6"/>
<sequence length="75" mass="8650">MMLIEHEARVGLPRMWEHPRRTRTRRGGVVASMVGGYTAILLVRQPNGVENSIRRQCSTLNEAEKWLDEQMGEDE</sequence>
<comment type="caution">
    <text evidence="1">The sequence shown here is derived from an EMBL/GenBank/DDBJ whole genome shotgun (WGS) entry which is preliminary data.</text>
</comment>
<dbReference type="Proteomes" id="UP000430971">
    <property type="component" value="Unassembled WGS sequence"/>
</dbReference>
<gene>
    <name evidence="2" type="ORF">GBB63_05015</name>
    <name evidence="1" type="ORF">GBB73_04950</name>
</gene>
<proteinExistence type="predicted"/>
<protein>
    <submittedName>
        <fullName evidence="1">Uncharacterized protein</fullName>
    </submittedName>
</protein>
<evidence type="ECO:0000313" key="3">
    <source>
        <dbReference type="Proteomes" id="UP000430971"/>
    </source>
</evidence>
<dbReference type="RefSeq" id="WP_101014415.1">
    <property type="nucleotide sequence ID" value="NZ_JAWLRB010000023.1"/>
</dbReference>
<dbReference type="EMBL" id="WDRC01000010">
    <property type="protein sequence ID" value="KAB7359256.1"/>
    <property type="molecule type" value="Genomic_DNA"/>
</dbReference>
<reference evidence="3 4" key="1">
    <citation type="journal article" date="2019" name="Nat. Med.">
        <title>A library of human gut bacterial isolates paired with longitudinal multiomics data enables mechanistic microbiome research.</title>
        <authorList>
            <person name="Poyet M."/>
            <person name="Groussin M."/>
            <person name="Gibbons S.M."/>
            <person name="Avila-Pacheco J."/>
            <person name="Jiang X."/>
            <person name="Kearney S.M."/>
            <person name="Perrotta A.R."/>
            <person name="Berdy B."/>
            <person name="Zhao S."/>
            <person name="Lieberman T.D."/>
            <person name="Swanson P.K."/>
            <person name="Smith M."/>
            <person name="Roesemann S."/>
            <person name="Alexander J.E."/>
            <person name="Rich S.A."/>
            <person name="Livny J."/>
            <person name="Vlamakis H."/>
            <person name="Clish C."/>
            <person name="Bullock K."/>
            <person name="Deik A."/>
            <person name="Scott J."/>
            <person name="Pierce K.A."/>
            <person name="Xavier R.J."/>
            <person name="Alm E.J."/>
        </authorList>
    </citation>
    <scope>NUCLEOTIDE SEQUENCE [LARGE SCALE GENOMIC DNA]</scope>
    <source>
        <strain evidence="2 4">BIOML-A55</strain>
        <strain evidence="1 3">BIOML-A65</strain>
    </source>
</reference>
<dbReference type="EMBL" id="WDRM01000009">
    <property type="protein sequence ID" value="KAB7338450.1"/>
    <property type="molecule type" value="Genomic_DNA"/>
</dbReference>
<accession>A0A2N0T7I6</accession>
<evidence type="ECO:0000313" key="4">
    <source>
        <dbReference type="Proteomes" id="UP000460881"/>
    </source>
</evidence>